<keyword evidence="3" id="KW-1185">Reference proteome</keyword>
<reference evidence="2" key="2">
    <citation type="submission" date="2020-09" db="EMBL/GenBank/DDBJ databases">
        <authorList>
            <person name="Sun Q."/>
            <person name="Zhou Y."/>
        </authorList>
    </citation>
    <scope>NUCLEOTIDE SEQUENCE</scope>
    <source>
        <strain evidence="2">CGMCC 4.7679</strain>
    </source>
</reference>
<dbReference type="Proteomes" id="UP000658656">
    <property type="component" value="Unassembled WGS sequence"/>
</dbReference>
<dbReference type="AlphaFoldDB" id="A0A8H9IQG3"/>
<feature type="compositionally biased region" description="Basic and acidic residues" evidence="1">
    <location>
        <begin position="35"/>
        <end position="52"/>
    </location>
</feature>
<evidence type="ECO:0000313" key="3">
    <source>
        <dbReference type="Proteomes" id="UP000658656"/>
    </source>
</evidence>
<feature type="compositionally biased region" description="Basic and acidic residues" evidence="1">
    <location>
        <begin position="8"/>
        <end position="22"/>
    </location>
</feature>
<gene>
    <name evidence="2" type="ORF">GCM10017566_02290</name>
</gene>
<dbReference type="EMBL" id="BNAV01000001">
    <property type="protein sequence ID" value="GHF33198.1"/>
    <property type="molecule type" value="Genomic_DNA"/>
</dbReference>
<evidence type="ECO:0000313" key="2">
    <source>
        <dbReference type="EMBL" id="GHF33198.1"/>
    </source>
</evidence>
<organism evidence="2 3">
    <name type="scientific">Amycolatopsis bartoniae</name>
    <dbReference type="NCBI Taxonomy" id="941986"/>
    <lineage>
        <taxon>Bacteria</taxon>
        <taxon>Bacillati</taxon>
        <taxon>Actinomycetota</taxon>
        <taxon>Actinomycetes</taxon>
        <taxon>Pseudonocardiales</taxon>
        <taxon>Pseudonocardiaceae</taxon>
        <taxon>Amycolatopsis</taxon>
    </lineage>
</organism>
<evidence type="ECO:0000256" key="1">
    <source>
        <dbReference type="SAM" id="MobiDB-lite"/>
    </source>
</evidence>
<protein>
    <submittedName>
        <fullName evidence="2">Uncharacterized protein</fullName>
    </submittedName>
</protein>
<proteinExistence type="predicted"/>
<name>A0A8H9IQG3_9PSEU</name>
<comment type="caution">
    <text evidence="2">The sequence shown here is derived from an EMBL/GenBank/DDBJ whole genome shotgun (WGS) entry which is preliminary data.</text>
</comment>
<reference evidence="2" key="1">
    <citation type="journal article" date="2014" name="Int. J. Syst. Evol. Microbiol.">
        <title>Complete genome sequence of Corynebacterium casei LMG S-19264T (=DSM 44701T), isolated from a smear-ripened cheese.</title>
        <authorList>
            <consortium name="US DOE Joint Genome Institute (JGI-PGF)"/>
            <person name="Walter F."/>
            <person name="Albersmeier A."/>
            <person name="Kalinowski J."/>
            <person name="Ruckert C."/>
        </authorList>
    </citation>
    <scope>NUCLEOTIDE SEQUENCE</scope>
    <source>
        <strain evidence="2">CGMCC 4.7679</strain>
    </source>
</reference>
<feature type="compositionally biased region" description="Basic and acidic residues" evidence="1">
    <location>
        <begin position="71"/>
        <end position="105"/>
    </location>
</feature>
<sequence>MRAPGDLPVDRVQHECDRGQRHEQHHRLRAARPVGDQRRDPADEHGPRERHQVGGPQRGRVRPPLGGGEQRPQRDREGGARGPADRAEADRGSEHGEQQQLRREPGGLLLGRRNRAVLSSRDHPVP</sequence>
<feature type="region of interest" description="Disordered" evidence="1">
    <location>
        <begin position="1"/>
        <end position="126"/>
    </location>
</feature>
<accession>A0A8H9IQG3</accession>